<dbReference type="EMBL" id="JBHSQI010000004">
    <property type="protein sequence ID" value="MFC6153642.1"/>
    <property type="molecule type" value="Genomic_DNA"/>
</dbReference>
<feature type="transmembrane region" description="Helical" evidence="2">
    <location>
        <begin position="38"/>
        <end position="57"/>
    </location>
</feature>
<reference evidence="4" key="1">
    <citation type="journal article" date="2019" name="Int. J. Syst. Evol. Microbiol.">
        <title>The Global Catalogue of Microorganisms (GCM) 10K type strain sequencing project: providing services to taxonomists for standard genome sequencing and annotation.</title>
        <authorList>
            <consortium name="The Broad Institute Genomics Platform"/>
            <consortium name="The Broad Institute Genome Sequencing Center for Infectious Disease"/>
            <person name="Wu L."/>
            <person name="Ma J."/>
        </authorList>
    </citation>
    <scope>NUCLEOTIDE SEQUENCE [LARGE SCALE GENOMIC DNA]</scope>
    <source>
        <strain evidence="4">DFY28</strain>
    </source>
</reference>
<keyword evidence="2" id="KW-1133">Transmembrane helix</keyword>
<keyword evidence="2" id="KW-0812">Transmembrane</keyword>
<keyword evidence="2" id="KW-0472">Membrane</keyword>
<sequence length="375" mass="39429">MTEPRPHMHPSPARTNPPHPSGATQETTAQPRDARRHALVAAVAALVMACVAAPWAAPWAATATAAPVTAAVTAAGVQATSAAAAAATAPPPAAATAAAITTGRVVGRAVDATGAGIPRAHVAVFDTDWNWIREVKARSTGRFTLTGLSPGRYIVQVSDSRPAWRTDRRAPSDARVRVVAGQDSVRTITLRRGGFITGAVTRGTANKKASRAMVRATDAVGRSYTVTADRSGQFALGGLPRGTYRLWGYDAGKKWVGRTVKVSVTTAAHAGHVTIRLRTRAGGVNGYVLEGSALARHTTWVTAVNRSTGQWWVVKVRGGDLSLRGLSPGRYTFVVQATPTHAGASLRPSFRVKAGRTKNTTLRLTRRVPQITDPA</sequence>
<dbReference type="InterPro" id="IPR006311">
    <property type="entry name" value="TAT_signal"/>
</dbReference>
<gene>
    <name evidence="3" type="ORF">ACFPWU_08205</name>
</gene>
<protein>
    <submittedName>
        <fullName evidence="3">Collagen binding domain-containing protein</fullName>
    </submittedName>
</protein>
<dbReference type="PROSITE" id="PS51318">
    <property type="entry name" value="TAT"/>
    <property type="match status" value="1"/>
</dbReference>
<feature type="region of interest" description="Disordered" evidence="1">
    <location>
        <begin position="1"/>
        <end position="34"/>
    </location>
</feature>
<dbReference type="InterPro" id="IPR013784">
    <property type="entry name" value="Carb-bd-like_fold"/>
</dbReference>
<evidence type="ECO:0000256" key="2">
    <source>
        <dbReference type="SAM" id="Phobius"/>
    </source>
</evidence>
<proteinExistence type="predicted"/>
<dbReference type="SUPFAM" id="SSF49452">
    <property type="entry name" value="Starch-binding domain-like"/>
    <property type="match status" value="2"/>
</dbReference>
<dbReference type="RefSeq" id="WP_128220061.1">
    <property type="nucleotide sequence ID" value="NZ_CP034929.1"/>
</dbReference>
<comment type="caution">
    <text evidence="3">The sequence shown here is derived from an EMBL/GenBank/DDBJ whole genome shotgun (WGS) entry which is preliminary data.</text>
</comment>
<dbReference type="Pfam" id="PF13620">
    <property type="entry name" value="CarboxypepD_reg"/>
    <property type="match status" value="1"/>
</dbReference>
<evidence type="ECO:0000313" key="4">
    <source>
        <dbReference type="Proteomes" id="UP001596098"/>
    </source>
</evidence>
<dbReference type="Gene3D" id="2.60.40.1120">
    <property type="entry name" value="Carboxypeptidase-like, regulatory domain"/>
    <property type="match status" value="2"/>
</dbReference>
<evidence type="ECO:0000313" key="3">
    <source>
        <dbReference type="EMBL" id="MFC6153642.1"/>
    </source>
</evidence>
<keyword evidence="4" id="KW-1185">Reference proteome</keyword>
<organism evidence="3 4">
    <name type="scientific">Nocardioides yefusunii</name>
    <dbReference type="NCBI Taxonomy" id="2500546"/>
    <lineage>
        <taxon>Bacteria</taxon>
        <taxon>Bacillati</taxon>
        <taxon>Actinomycetota</taxon>
        <taxon>Actinomycetes</taxon>
        <taxon>Propionibacteriales</taxon>
        <taxon>Nocardioidaceae</taxon>
        <taxon>Nocardioides</taxon>
    </lineage>
</organism>
<dbReference type="Proteomes" id="UP001596098">
    <property type="component" value="Unassembled WGS sequence"/>
</dbReference>
<evidence type="ECO:0000256" key="1">
    <source>
        <dbReference type="SAM" id="MobiDB-lite"/>
    </source>
</evidence>
<name>A0ABW1QXF9_9ACTN</name>
<keyword evidence="3" id="KW-0176">Collagen</keyword>
<accession>A0ABW1QXF9</accession>